<proteinExistence type="inferred from homology"/>
<dbReference type="GO" id="GO:0004674">
    <property type="term" value="F:protein serine/threonine kinase activity"/>
    <property type="evidence" value="ECO:0007669"/>
    <property type="project" value="UniProtKB-UniRule"/>
</dbReference>
<dbReference type="EC" id="2.7.4.27" evidence="5"/>
<dbReference type="PATRIC" id="fig|1244869.3.peg.1640"/>
<name>M3AD41_9PROT</name>
<dbReference type="EC" id="2.7.11.32" evidence="5"/>
<evidence type="ECO:0000256" key="4">
    <source>
        <dbReference type="ARBA" id="ARBA00022777"/>
    </source>
</evidence>
<dbReference type="GO" id="GO:0005524">
    <property type="term" value="F:ATP binding"/>
    <property type="evidence" value="ECO:0007669"/>
    <property type="project" value="InterPro"/>
</dbReference>
<protein>
    <recommendedName>
        <fullName evidence="5">Putative pyruvate, phosphate dikinase regulatory protein</fullName>
        <shortName evidence="5">PPDK regulatory protein</shortName>
        <ecNumber evidence="5">2.7.11.32</ecNumber>
        <ecNumber evidence="5">2.7.4.27</ecNumber>
    </recommendedName>
</protein>
<dbReference type="GO" id="GO:0043531">
    <property type="term" value="F:ADP binding"/>
    <property type="evidence" value="ECO:0007669"/>
    <property type="project" value="UniProtKB-UniRule"/>
</dbReference>
<dbReference type="EMBL" id="AONQ01000017">
    <property type="protein sequence ID" value="EME70429.1"/>
    <property type="molecule type" value="Genomic_DNA"/>
</dbReference>
<accession>M3AD41</accession>
<sequence>MRSFHLHLVSDATGETVTSVARACLVQFEGVQPIQHNWWLVRTQGQVERVIAGIEDNPGLVFFTLVDGAVRGLLEEACRHRGIPCISLLDPVMAGLSAFLGVEVTALPGRQYQLDAEYFRRIDAMQFTLSHDDGQLIELVDQADIVLVGVSRSSKTPTCMYLANRGLKCANYPLVPGVPLPPELERTKKPLVVGLTKDPKSLSDIRRARLRLLNQEEEADYAQFEKVKEEVQQARRLFSRLGWPVVDVTRRSIEEASAAIIQLYERHLEKRGVKAEGVPS</sequence>
<evidence type="ECO:0000256" key="5">
    <source>
        <dbReference type="HAMAP-Rule" id="MF_00921"/>
    </source>
</evidence>
<reference evidence="6 7" key="1">
    <citation type="journal article" date="2014" name="Genome Announc.">
        <title>Draft Genome Sequence of Magnetospirillum sp. Strain SO-1, a Freshwater Magnetotactic Bacterium Isolated from the Ol'khovka River, Russia.</title>
        <authorList>
            <person name="Grouzdev D.S."/>
            <person name="Dziuba M.V."/>
            <person name="Sukhacheva M.S."/>
            <person name="Mardanov A.V."/>
            <person name="Beletskiy A.V."/>
            <person name="Kuznetsov B.B."/>
            <person name="Skryabin K.G."/>
        </authorList>
    </citation>
    <scope>NUCLEOTIDE SEQUENCE [LARGE SCALE GENOMIC DNA]</scope>
    <source>
        <strain evidence="6 7">SO-1</strain>
    </source>
</reference>
<feature type="binding site" evidence="5">
    <location>
        <begin position="149"/>
        <end position="156"/>
    </location>
    <ligand>
        <name>ADP</name>
        <dbReference type="ChEBI" id="CHEBI:456216"/>
    </ligand>
</feature>
<dbReference type="OrthoDB" id="9782201at2"/>
<evidence type="ECO:0000256" key="3">
    <source>
        <dbReference type="ARBA" id="ARBA00022741"/>
    </source>
</evidence>
<dbReference type="GO" id="GO:0016776">
    <property type="term" value="F:phosphotransferase activity, phosphate group as acceptor"/>
    <property type="evidence" value="ECO:0007669"/>
    <property type="project" value="UniProtKB-UniRule"/>
</dbReference>
<comment type="catalytic activity">
    <reaction evidence="5">
        <text>N(tele)-phospho-L-histidyl/L-threonyl-[pyruvate, phosphate dikinase] + ADP = N(tele)-phospho-L-histidyl/O-phospho-L-threonyl-[pyruvate, phosphate dikinase] + AMP + H(+)</text>
        <dbReference type="Rhea" id="RHEA:43692"/>
        <dbReference type="Rhea" id="RHEA-COMP:10650"/>
        <dbReference type="Rhea" id="RHEA-COMP:10651"/>
        <dbReference type="ChEBI" id="CHEBI:15378"/>
        <dbReference type="ChEBI" id="CHEBI:30013"/>
        <dbReference type="ChEBI" id="CHEBI:61977"/>
        <dbReference type="ChEBI" id="CHEBI:83586"/>
        <dbReference type="ChEBI" id="CHEBI:456215"/>
        <dbReference type="ChEBI" id="CHEBI:456216"/>
        <dbReference type="EC" id="2.7.11.32"/>
    </reaction>
</comment>
<dbReference type="Pfam" id="PF03618">
    <property type="entry name" value="Kinase-PPPase"/>
    <property type="match status" value="1"/>
</dbReference>
<evidence type="ECO:0000313" key="6">
    <source>
        <dbReference type="EMBL" id="EME70429.1"/>
    </source>
</evidence>
<comment type="caution">
    <text evidence="6">The sequence shown here is derived from an EMBL/GenBank/DDBJ whole genome shotgun (WGS) entry which is preliminary data.</text>
</comment>
<dbReference type="PANTHER" id="PTHR31756">
    <property type="entry name" value="PYRUVATE, PHOSPHATE DIKINASE REGULATORY PROTEIN 1, CHLOROPLASTIC"/>
    <property type="match status" value="1"/>
</dbReference>
<dbReference type="HAMAP" id="MF_00921">
    <property type="entry name" value="PDRP"/>
    <property type="match status" value="1"/>
</dbReference>
<evidence type="ECO:0000313" key="7">
    <source>
        <dbReference type="Proteomes" id="UP000011744"/>
    </source>
</evidence>
<organism evidence="6 7">
    <name type="scientific">Paramagnetospirillum caucaseum</name>
    <dbReference type="NCBI Taxonomy" id="1244869"/>
    <lineage>
        <taxon>Bacteria</taxon>
        <taxon>Pseudomonadati</taxon>
        <taxon>Pseudomonadota</taxon>
        <taxon>Alphaproteobacteria</taxon>
        <taxon>Rhodospirillales</taxon>
        <taxon>Magnetospirillaceae</taxon>
        <taxon>Paramagnetospirillum</taxon>
    </lineage>
</organism>
<dbReference type="eggNOG" id="COG1806">
    <property type="taxonomic scope" value="Bacteria"/>
</dbReference>
<dbReference type="InterPro" id="IPR005177">
    <property type="entry name" value="Kinase-pyrophosphorylase"/>
</dbReference>
<comment type="similarity">
    <text evidence="5">Belongs to the pyruvate, phosphate/water dikinase regulatory protein family. PDRP subfamily.</text>
</comment>
<dbReference type="Proteomes" id="UP000011744">
    <property type="component" value="Unassembled WGS sequence"/>
</dbReference>
<dbReference type="RefSeq" id="WP_008616252.1">
    <property type="nucleotide sequence ID" value="NZ_AONQ01000017.1"/>
</dbReference>
<dbReference type="PANTHER" id="PTHR31756:SF3">
    <property type="entry name" value="PYRUVATE, PHOSPHATE DIKINASE REGULATORY PROTEIN 1, CHLOROPLASTIC"/>
    <property type="match status" value="1"/>
</dbReference>
<keyword evidence="7" id="KW-1185">Reference proteome</keyword>
<keyword evidence="4 5" id="KW-0418">Kinase</keyword>
<comment type="function">
    <text evidence="5">Bifunctional serine/threonine kinase and phosphorylase involved in the regulation of the pyruvate, phosphate dikinase (PPDK) by catalyzing its phosphorylation/dephosphorylation.</text>
</comment>
<dbReference type="STRING" id="1244869.H261_08103"/>
<keyword evidence="3 5" id="KW-0547">Nucleotide-binding</keyword>
<dbReference type="AlphaFoldDB" id="M3AD41"/>
<dbReference type="InterPro" id="IPR026565">
    <property type="entry name" value="PPDK_reg"/>
</dbReference>
<gene>
    <name evidence="6" type="ORF">H261_08103</name>
</gene>
<keyword evidence="1 5" id="KW-0723">Serine/threonine-protein kinase</keyword>
<keyword evidence="2 5" id="KW-0808">Transferase</keyword>
<evidence type="ECO:0000256" key="1">
    <source>
        <dbReference type="ARBA" id="ARBA00022527"/>
    </source>
</evidence>
<dbReference type="NCBIfam" id="NF003742">
    <property type="entry name" value="PRK05339.1"/>
    <property type="match status" value="1"/>
</dbReference>
<comment type="catalytic activity">
    <reaction evidence="5">
        <text>N(tele)-phospho-L-histidyl/O-phospho-L-threonyl-[pyruvate, phosphate dikinase] + phosphate + H(+) = N(tele)-phospho-L-histidyl/L-threonyl-[pyruvate, phosphate dikinase] + diphosphate</text>
        <dbReference type="Rhea" id="RHEA:43696"/>
        <dbReference type="Rhea" id="RHEA-COMP:10650"/>
        <dbReference type="Rhea" id="RHEA-COMP:10651"/>
        <dbReference type="ChEBI" id="CHEBI:15378"/>
        <dbReference type="ChEBI" id="CHEBI:30013"/>
        <dbReference type="ChEBI" id="CHEBI:33019"/>
        <dbReference type="ChEBI" id="CHEBI:43474"/>
        <dbReference type="ChEBI" id="CHEBI:61977"/>
        <dbReference type="ChEBI" id="CHEBI:83586"/>
        <dbReference type="EC" id="2.7.4.27"/>
    </reaction>
</comment>
<evidence type="ECO:0000256" key="2">
    <source>
        <dbReference type="ARBA" id="ARBA00022679"/>
    </source>
</evidence>